<feature type="binding site" evidence="6">
    <location>
        <begin position="176"/>
        <end position="177"/>
    </location>
    <ligand>
        <name>S-adenosyl-L-methionine</name>
        <dbReference type="ChEBI" id="CHEBI:59789"/>
    </ligand>
</feature>
<dbReference type="Pfam" id="PF02527">
    <property type="entry name" value="GidB"/>
    <property type="match status" value="1"/>
</dbReference>
<gene>
    <name evidence="6" type="primary">rsmG</name>
    <name evidence="7" type="ORF">P0082_10770</name>
</gene>
<evidence type="ECO:0000313" key="8">
    <source>
        <dbReference type="Proteomes" id="UP001228690"/>
    </source>
</evidence>
<dbReference type="PANTHER" id="PTHR31760:SF0">
    <property type="entry name" value="S-ADENOSYL-L-METHIONINE-DEPENDENT METHYLTRANSFERASES SUPERFAMILY PROTEIN"/>
    <property type="match status" value="1"/>
</dbReference>
<evidence type="ECO:0000256" key="2">
    <source>
        <dbReference type="ARBA" id="ARBA00022552"/>
    </source>
</evidence>
<dbReference type="GO" id="GO:0032259">
    <property type="term" value="P:methylation"/>
    <property type="evidence" value="ECO:0007669"/>
    <property type="project" value="UniProtKB-KW"/>
</dbReference>
<evidence type="ECO:0000256" key="4">
    <source>
        <dbReference type="ARBA" id="ARBA00022679"/>
    </source>
</evidence>
<keyword evidence="1 6" id="KW-0963">Cytoplasm</keyword>
<dbReference type="GO" id="GO:0008168">
    <property type="term" value="F:methyltransferase activity"/>
    <property type="evidence" value="ECO:0007669"/>
    <property type="project" value="UniProtKB-KW"/>
</dbReference>
<dbReference type="InterPro" id="IPR003682">
    <property type="entry name" value="rRNA_ssu_MeTfrase_G"/>
</dbReference>
<evidence type="ECO:0000256" key="3">
    <source>
        <dbReference type="ARBA" id="ARBA00022603"/>
    </source>
</evidence>
<evidence type="ECO:0000256" key="1">
    <source>
        <dbReference type="ARBA" id="ARBA00022490"/>
    </source>
</evidence>
<keyword evidence="8" id="KW-1185">Reference proteome</keyword>
<dbReference type="Proteomes" id="UP001228690">
    <property type="component" value="Chromosome"/>
</dbReference>
<dbReference type="EC" id="2.1.1.-" evidence="6"/>
<comment type="similarity">
    <text evidence="6">Belongs to the methyltransferase superfamily. RNA methyltransferase RsmG family.</text>
</comment>
<dbReference type="Gene3D" id="3.40.50.150">
    <property type="entry name" value="Vaccinia Virus protein VP39"/>
    <property type="match status" value="1"/>
</dbReference>
<organism evidence="7 8">
    <name type="scientific">Candidatus Haliotispira prima</name>
    <dbReference type="NCBI Taxonomy" id="3034016"/>
    <lineage>
        <taxon>Bacteria</taxon>
        <taxon>Pseudomonadati</taxon>
        <taxon>Spirochaetota</taxon>
        <taxon>Spirochaetia</taxon>
        <taxon>Spirochaetales</taxon>
        <taxon>Spirochaetaceae</taxon>
        <taxon>Candidatus Haliotispira</taxon>
    </lineage>
</organism>
<keyword evidence="5 6" id="KW-0949">S-adenosyl-L-methionine</keyword>
<evidence type="ECO:0000313" key="7">
    <source>
        <dbReference type="EMBL" id="WGK68953.1"/>
    </source>
</evidence>
<evidence type="ECO:0000256" key="5">
    <source>
        <dbReference type="ARBA" id="ARBA00022691"/>
    </source>
</evidence>
<dbReference type="SUPFAM" id="SSF53335">
    <property type="entry name" value="S-adenosyl-L-methionine-dependent methyltransferases"/>
    <property type="match status" value="1"/>
</dbReference>
<evidence type="ECO:0000256" key="6">
    <source>
        <dbReference type="HAMAP-Rule" id="MF_00074"/>
    </source>
</evidence>
<accession>A0ABY8MIC5</accession>
<comment type="subcellular location">
    <subcellularLocation>
        <location evidence="6">Cytoplasm</location>
    </subcellularLocation>
</comment>
<dbReference type="EMBL" id="CP123443">
    <property type="protein sequence ID" value="WGK68953.1"/>
    <property type="molecule type" value="Genomic_DNA"/>
</dbReference>
<keyword evidence="2 6" id="KW-0698">rRNA processing</keyword>
<dbReference type="HAMAP" id="MF_00074">
    <property type="entry name" value="16SrRNA_methyltr_G"/>
    <property type="match status" value="1"/>
</dbReference>
<proteinExistence type="inferred from homology"/>
<comment type="caution">
    <text evidence="6">Lacks conserved residue(s) required for the propagation of feature annotation.</text>
</comment>
<reference evidence="7 8" key="1">
    <citation type="submission" date="2023-04" db="EMBL/GenBank/DDBJ databases">
        <title>Spirochaete genome identified in red abalone sample constitutes a novel genus.</title>
        <authorList>
            <person name="Sharma S.P."/>
            <person name="Purcell C.M."/>
            <person name="Hyde J.R."/>
            <person name="Severin A.J."/>
        </authorList>
    </citation>
    <scope>NUCLEOTIDE SEQUENCE [LARGE SCALE GENOMIC DNA]</scope>
    <source>
        <strain evidence="7 8">SP-2023</strain>
    </source>
</reference>
<keyword evidence="4 6" id="KW-0808">Transferase</keyword>
<dbReference type="RefSeq" id="WP_326927140.1">
    <property type="nucleotide sequence ID" value="NZ_CP123443.1"/>
</dbReference>
<protein>
    <recommendedName>
        <fullName evidence="6">Ribosomal RNA small subunit methyltransferase G</fullName>
        <ecNumber evidence="6">2.1.1.-</ecNumber>
    </recommendedName>
    <alternativeName>
        <fullName evidence="6">16S rRNA 7-methylguanosine methyltransferase</fullName>
        <shortName evidence="6">16S rRNA m7G methyltransferase</shortName>
    </alternativeName>
</protein>
<keyword evidence="3 6" id="KW-0489">Methyltransferase</keyword>
<dbReference type="PANTHER" id="PTHR31760">
    <property type="entry name" value="S-ADENOSYL-L-METHIONINE-DEPENDENT METHYLTRANSFERASES SUPERFAMILY PROTEIN"/>
    <property type="match status" value="1"/>
</dbReference>
<feature type="binding site" evidence="6">
    <location>
        <position position="203"/>
    </location>
    <ligand>
        <name>S-adenosyl-L-methionine</name>
        <dbReference type="ChEBI" id="CHEBI:59789"/>
    </ligand>
</feature>
<feature type="binding site" evidence="6">
    <location>
        <position position="115"/>
    </location>
    <ligand>
        <name>S-adenosyl-L-methionine</name>
        <dbReference type="ChEBI" id="CHEBI:59789"/>
    </ligand>
</feature>
<name>A0ABY8MIC5_9SPIO</name>
<comment type="function">
    <text evidence="6">Specifically methylates the N7 position of a guanine in 16S rRNA.</text>
</comment>
<sequence length="290" mass="33152">MTDRQWNEAQDRQLQQGLPALSQRLRDATVKEGDITDAAWDRIDSFLQARQGDLQEALTHYAKILLQWQEVFHLLGQQNNQDFVALHLLDSVSGALLLAGKGCFQQALLQIIDVGSGLGLPGLPLAIFLTLWEREHGGPKNRIFLVEPAARRANILRSMTAELSLQSTVQVCEHTVEEWSKMQGFADEQLREEKNARRIVTCRAFRPLDRKSRKQLLKPLQLLGTETRGILLYKGNRQTAQKELENQISRGPKTEESPSKRQLLKVRTITECFFELPQCSHQRSLFYLEL</sequence>
<dbReference type="InterPro" id="IPR029063">
    <property type="entry name" value="SAM-dependent_MTases_sf"/>
</dbReference>
<feature type="binding site" evidence="6">
    <location>
        <position position="120"/>
    </location>
    <ligand>
        <name>S-adenosyl-L-methionine</name>
        <dbReference type="ChEBI" id="CHEBI:59789"/>
    </ligand>
</feature>